<evidence type="ECO:0000256" key="13">
    <source>
        <dbReference type="SAM" id="MobiDB-lite"/>
    </source>
</evidence>
<reference evidence="14 15" key="1">
    <citation type="submission" date="2020-07" db="EMBL/GenBank/DDBJ databases">
        <title>Sequencing the genomes of 1000 actinobacteria strains.</title>
        <authorList>
            <person name="Klenk H.-P."/>
        </authorList>
    </citation>
    <scope>NUCLEOTIDE SEQUENCE [LARGE SCALE GENOMIC DNA]</scope>
    <source>
        <strain evidence="14 15">DSM 15475</strain>
    </source>
</reference>
<comment type="cofactor">
    <cofactor evidence="11">
        <name>Zn(2+)</name>
        <dbReference type="ChEBI" id="CHEBI:29105"/>
    </cofactor>
    <text evidence="11">Binds 1 zinc ion per subunit.</text>
</comment>
<evidence type="ECO:0000256" key="6">
    <source>
        <dbReference type="ARBA" id="ARBA00022833"/>
    </source>
</evidence>
<keyword evidence="10" id="KW-0804">Transcription</keyword>
<evidence type="ECO:0000256" key="12">
    <source>
        <dbReference type="PIRSR" id="PIRSR602481-2"/>
    </source>
</evidence>
<dbReference type="CDD" id="cd07153">
    <property type="entry name" value="Fur_like"/>
    <property type="match status" value="1"/>
</dbReference>
<dbReference type="GO" id="GO:0005737">
    <property type="term" value="C:cytoplasm"/>
    <property type="evidence" value="ECO:0007669"/>
    <property type="project" value="UniProtKB-SubCell"/>
</dbReference>
<dbReference type="InterPro" id="IPR036388">
    <property type="entry name" value="WH-like_DNA-bd_sf"/>
</dbReference>
<dbReference type="PANTHER" id="PTHR33202">
    <property type="entry name" value="ZINC UPTAKE REGULATION PROTEIN"/>
    <property type="match status" value="1"/>
</dbReference>
<feature type="binding site" evidence="12">
    <location>
        <position position="109"/>
    </location>
    <ligand>
        <name>Fe cation</name>
        <dbReference type="ChEBI" id="CHEBI:24875"/>
    </ligand>
</feature>
<dbReference type="GO" id="GO:0000976">
    <property type="term" value="F:transcription cis-regulatory region binding"/>
    <property type="evidence" value="ECO:0007669"/>
    <property type="project" value="TreeGrafter"/>
</dbReference>
<dbReference type="SUPFAM" id="SSF46785">
    <property type="entry name" value="Winged helix' DNA-binding domain"/>
    <property type="match status" value="1"/>
</dbReference>
<keyword evidence="8" id="KW-0805">Transcription regulation</keyword>
<comment type="subcellular location">
    <subcellularLocation>
        <location evidence="1">Cytoplasm</location>
    </subcellularLocation>
</comment>
<dbReference type="Gene3D" id="3.30.1490.190">
    <property type="match status" value="1"/>
</dbReference>
<accession>A0A7Z0K833</accession>
<organism evidence="14 15">
    <name type="scientific">Nesterenkonia xinjiangensis</name>
    <dbReference type="NCBI Taxonomy" id="225327"/>
    <lineage>
        <taxon>Bacteria</taxon>
        <taxon>Bacillati</taxon>
        <taxon>Actinomycetota</taxon>
        <taxon>Actinomycetes</taxon>
        <taxon>Micrococcales</taxon>
        <taxon>Micrococcaceae</taxon>
        <taxon>Nesterenkonia</taxon>
    </lineage>
</organism>
<name>A0A7Z0K833_9MICC</name>
<keyword evidence="9" id="KW-0238">DNA-binding</keyword>
<evidence type="ECO:0000313" key="15">
    <source>
        <dbReference type="Proteomes" id="UP000535437"/>
    </source>
</evidence>
<dbReference type="Gene3D" id="1.10.10.10">
    <property type="entry name" value="Winged helix-like DNA-binding domain superfamily/Winged helix DNA-binding domain"/>
    <property type="match status" value="1"/>
</dbReference>
<evidence type="ECO:0000256" key="4">
    <source>
        <dbReference type="ARBA" id="ARBA00022491"/>
    </source>
</evidence>
<keyword evidence="5 11" id="KW-0479">Metal-binding</keyword>
<keyword evidence="3" id="KW-0963">Cytoplasm</keyword>
<sequence length="170" mass="18418">MSTMTDWPSQLRERGLRVTRQRLAVLEAVAQDPHRPAEAIHSRVTEQLPEITVQSVYTVLHDLTARELLRRFDPPGSPACYETRTHDNHHHAICTACGRIEDVECVHGEAPCLQTPAGLGMTVEVADVVFRGICDDCAAARAQGGAGEQQSAPDASPEGTPASRETASAR</sequence>
<feature type="binding site" evidence="11">
    <location>
        <position position="97"/>
    </location>
    <ligand>
        <name>Zn(2+)</name>
        <dbReference type="ChEBI" id="CHEBI:29105"/>
    </ligand>
</feature>
<dbReference type="InterPro" id="IPR002481">
    <property type="entry name" value="FUR"/>
</dbReference>
<keyword evidence="7 12" id="KW-0408">Iron</keyword>
<feature type="binding site" evidence="11">
    <location>
        <position position="137"/>
    </location>
    <ligand>
        <name>Zn(2+)</name>
        <dbReference type="ChEBI" id="CHEBI:29105"/>
    </ligand>
</feature>
<dbReference type="InterPro" id="IPR036390">
    <property type="entry name" value="WH_DNA-bd_sf"/>
</dbReference>
<keyword evidence="15" id="KW-1185">Reference proteome</keyword>
<evidence type="ECO:0000256" key="7">
    <source>
        <dbReference type="ARBA" id="ARBA00023004"/>
    </source>
</evidence>
<dbReference type="GO" id="GO:0003700">
    <property type="term" value="F:DNA-binding transcription factor activity"/>
    <property type="evidence" value="ECO:0007669"/>
    <property type="project" value="InterPro"/>
</dbReference>
<dbReference type="AlphaFoldDB" id="A0A7Z0K833"/>
<evidence type="ECO:0000256" key="1">
    <source>
        <dbReference type="ARBA" id="ARBA00004496"/>
    </source>
</evidence>
<dbReference type="EMBL" id="JACCFY010000001">
    <property type="protein sequence ID" value="NYJ77164.1"/>
    <property type="molecule type" value="Genomic_DNA"/>
</dbReference>
<evidence type="ECO:0000256" key="11">
    <source>
        <dbReference type="PIRSR" id="PIRSR602481-1"/>
    </source>
</evidence>
<evidence type="ECO:0000256" key="10">
    <source>
        <dbReference type="ARBA" id="ARBA00023163"/>
    </source>
</evidence>
<evidence type="ECO:0000313" key="14">
    <source>
        <dbReference type="EMBL" id="NYJ77164.1"/>
    </source>
</evidence>
<proteinExistence type="inferred from homology"/>
<dbReference type="GO" id="GO:0045892">
    <property type="term" value="P:negative regulation of DNA-templated transcription"/>
    <property type="evidence" value="ECO:0007669"/>
    <property type="project" value="TreeGrafter"/>
</dbReference>
<keyword evidence="4" id="KW-0678">Repressor</keyword>
<dbReference type="Pfam" id="PF01475">
    <property type="entry name" value="FUR"/>
    <property type="match status" value="1"/>
</dbReference>
<protein>
    <submittedName>
        <fullName evidence="14">Fur family ferric uptake transcriptional regulator</fullName>
    </submittedName>
</protein>
<feature type="region of interest" description="Disordered" evidence="13">
    <location>
        <begin position="144"/>
        <end position="170"/>
    </location>
</feature>
<comment type="similarity">
    <text evidence="2">Belongs to the Fur family.</text>
</comment>
<evidence type="ECO:0000256" key="2">
    <source>
        <dbReference type="ARBA" id="ARBA00007957"/>
    </source>
</evidence>
<evidence type="ECO:0000256" key="8">
    <source>
        <dbReference type="ARBA" id="ARBA00023015"/>
    </source>
</evidence>
<dbReference type="InterPro" id="IPR043135">
    <property type="entry name" value="Fur_C"/>
</dbReference>
<feature type="binding site" evidence="11">
    <location>
        <position position="94"/>
    </location>
    <ligand>
        <name>Zn(2+)</name>
        <dbReference type="ChEBI" id="CHEBI:29105"/>
    </ligand>
</feature>
<evidence type="ECO:0000256" key="9">
    <source>
        <dbReference type="ARBA" id="ARBA00023125"/>
    </source>
</evidence>
<feature type="binding site" evidence="11">
    <location>
        <position position="134"/>
    </location>
    <ligand>
        <name>Zn(2+)</name>
        <dbReference type="ChEBI" id="CHEBI:29105"/>
    </ligand>
</feature>
<dbReference type="Proteomes" id="UP000535437">
    <property type="component" value="Unassembled WGS sequence"/>
</dbReference>
<gene>
    <name evidence="14" type="ORF">HNR09_000575</name>
</gene>
<keyword evidence="6 11" id="KW-0862">Zinc</keyword>
<evidence type="ECO:0000256" key="5">
    <source>
        <dbReference type="ARBA" id="ARBA00022723"/>
    </source>
</evidence>
<comment type="caution">
    <text evidence="14">The sequence shown here is derived from an EMBL/GenBank/DDBJ whole genome shotgun (WGS) entry which is preliminary data.</text>
</comment>
<evidence type="ECO:0000256" key="3">
    <source>
        <dbReference type="ARBA" id="ARBA00022490"/>
    </source>
</evidence>
<dbReference type="GO" id="GO:0008270">
    <property type="term" value="F:zinc ion binding"/>
    <property type="evidence" value="ECO:0007669"/>
    <property type="project" value="TreeGrafter"/>
</dbReference>
<dbReference type="GO" id="GO:1900376">
    <property type="term" value="P:regulation of secondary metabolite biosynthetic process"/>
    <property type="evidence" value="ECO:0007669"/>
    <property type="project" value="TreeGrafter"/>
</dbReference>
<comment type="cofactor">
    <cofactor evidence="12">
        <name>Mn(2+)</name>
        <dbReference type="ChEBI" id="CHEBI:29035"/>
    </cofactor>
    <cofactor evidence="12">
        <name>Fe(2+)</name>
        <dbReference type="ChEBI" id="CHEBI:29033"/>
    </cofactor>
    <text evidence="12">Binds 1 Mn(2+) or Fe(2+) ion per subunit.</text>
</comment>
<dbReference type="PANTHER" id="PTHR33202:SF18">
    <property type="entry name" value="TRANSCRIPTIONAL REGULATOR FURA"/>
    <property type="match status" value="1"/>
</dbReference>